<dbReference type="EMBL" id="RXIC02000020">
    <property type="protein sequence ID" value="KAB1224493.1"/>
    <property type="molecule type" value="Genomic_DNA"/>
</dbReference>
<dbReference type="PANTHER" id="PTHR45613:SF207">
    <property type="entry name" value="OS08G0300700 PROTEIN"/>
    <property type="match status" value="1"/>
</dbReference>
<dbReference type="NCBIfam" id="TIGR00756">
    <property type="entry name" value="PPR"/>
    <property type="match status" value="3"/>
</dbReference>
<evidence type="ECO:0000313" key="4">
    <source>
        <dbReference type="Proteomes" id="UP000516437"/>
    </source>
</evidence>
<dbReference type="PROSITE" id="PS51375">
    <property type="entry name" value="PPR"/>
    <property type="match status" value="3"/>
</dbReference>
<evidence type="ECO:0000256" key="2">
    <source>
        <dbReference type="PROSITE-ProRule" id="PRU00708"/>
    </source>
</evidence>
<accession>A0A6A1WI14</accession>
<dbReference type="Proteomes" id="UP000516437">
    <property type="component" value="Chromosome 2"/>
</dbReference>
<dbReference type="AlphaFoldDB" id="A0A6A1WI14"/>
<feature type="repeat" description="PPR" evidence="2">
    <location>
        <begin position="120"/>
        <end position="154"/>
    </location>
</feature>
<name>A0A6A1WI14_9ROSI</name>
<evidence type="ECO:0000256" key="1">
    <source>
        <dbReference type="ARBA" id="ARBA00022737"/>
    </source>
</evidence>
<dbReference type="Pfam" id="PF13041">
    <property type="entry name" value="PPR_2"/>
    <property type="match status" value="1"/>
</dbReference>
<dbReference type="Pfam" id="PF12854">
    <property type="entry name" value="PPR_1"/>
    <property type="match status" value="1"/>
</dbReference>
<comment type="caution">
    <text evidence="3">The sequence shown here is derived from an EMBL/GenBank/DDBJ whole genome shotgun (WGS) entry which is preliminary data.</text>
</comment>
<dbReference type="InterPro" id="IPR002885">
    <property type="entry name" value="PPR_rpt"/>
</dbReference>
<dbReference type="OrthoDB" id="42736at2759"/>
<evidence type="ECO:0000313" key="3">
    <source>
        <dbReference type="EMBL" id="KAB1224493.1"/>
    </source>
</evidence>
<proteinExistence type="predicted"/>
<feature type="repeat" description="PPR" evidence="2">
    <location>
        <begin position="44"/>
        <end position="78"/>
    </location>
</feature>
<dbReference type="PANTHER" id="PTHR45613">
    <property type="entry name" value="PENTATRICOPEPTIDE REPEAT-CONTAINING PROTEIN"/>
    <property type="match status" value="1"/>
</dbReference>
<protein>
    <recommendedName>
        <fullName evidence="5">Pentatricopeptide repeat-containing protein</fullName>
    </recommendedName>
</protein>
<gene>
    <name evidence="3" type="ORF">CJ030_MR2G016382</name>
</gene>
<keyword evidence="1" id="KW-0677">Repeat</keyword>
<dbReference type="InterPro" id="IPR011990">
    <property type="entry name" value="TPR-like_helical_dom_sf"/>
</dbReference>
<keyword evidence="4" id="KW-1185">Reference proteome</keyword>
<dbReference type="Gene3D" id="1.25.40.10">
    <property type="entry name" value="Tetratricopeptide repeat domain"/>
    <property type="match status" value="2"/>
</dbReference>
<evidence type="ECO:0008006" key="5">
    <source>
        <dbReference type="Google" id="ProtNLM"/>
    </source>
</evidence>
<feature type="repeat" description="PPR" evidence="2">
    <location>
        <begin position="9"/>
        <end position="43"/>
    </location>
</feature>
<organism evidence="3 4">
    <name type="scientific">Morella rubra</name>
    <name type="common">Chinese bayberry</name>
    <dbReference type="NCBI Taxonomy" id="262757"/>
    <lineage>
        <taxon>Eukaryota</taxon>
        <taxon>Viridiplantae</taxon>
        <taxon>Streptophyta</taxon>
        <taxon>Embryophyta</taxon>
        <taxon>Tracheophyta</taxon>
        <taxon>Spermatophyta</taxon>
        <taxon>Magnoliopsida</taxon>
        <taxon>eudicotyledons</taxon>
        <taxon>Gunneridae</taxon>
        <taxon>Pentapetalae</taxon>
        <taxon>rosids</taxon>
        <taxon>fabids</taxon>
        <taxon>Fagales</taxon>
        <taxon>Myricaceae</taxon>
        <taxon>Morella</taxon>
    </lineage>
</organism>
<reference evidence="3 4" key="1">
    <citation type="journal article" date="2019" name="Plant Biotechnol. J.">
        <title>The red bayberry genome and genetic basis of sex determination.</title>
        <authorList>
            <person name="Jia H.M."/>
            <person name="Jia H.J."/>
            <person name="Cai Q.L."/>
            <person name="Wang Y."/>
            <person name="Zhao H.B."/>
            <person name="Yang W.F."/>
            <person name="Wang G.Y."/>
            <person name="Li Y.H."/>
            <person name="Zhan D.L."/>
            <person name="Shen Y.T."/>
            <person name="Niu Q.F."/>
            <person name="Chang L."/>
            <person name="Qiu J."/>
            <person name="Zhao L."/>
            <person name="Xie H.B."/>
            <person name="Fu W.Y."/>
            <person name="Jin J."/>
            <person name="Li X.W."/>
            <person name="Jiao Y."/>
            <person name="Zhou C.C."/>
            <person name="Tu T."/>
            <person name="Chai C.Y."/>
            <person name="Gao J.L."/>
            <person name="Fan L.J."/>
            <person name="van de Weg E."/>
            <person name="Wang J.Y."/>
            <person name="Gao Z.S."/>
        </authorList>
    </citation>
    <scope>NUCLEOTIDE SEQUENCE [LARGE SCALE GENOMIC DNA]</scope>
    <source>
        <tissue evidence="3">Leaves</tissue>
    </source>
</reference>
<sequence length="160" mass="18011">MEEASFELNVVLYNTVIDGLCKDRLVTEALNLSSEMTSKGIHPNLVTYNSLIQGLCKSGEWKEATKLLNDMLQHKIRLDMWTFSILVDTLWQKGEASRSRRSLQCDGSKGHWVLRGIEPNVVAYSSLINGYCLQNKMEEAVKTFNMMLMNGCSPSVSVIC</sequence>